<name>F8QHD1_SERL3</name>
<dbReference type="InParanoid" id="F8QHD1"/>
<evidence type="ECO:0000313" key="2">
    <source>
        <dbReference type="Proteomes" id="UP000008063"/>
    </source>
</evidence>
<dbReference type="EMBL" id="GL945508">
    <property type="protein sequence ID" value="EGN92314.1"/>
    <property type="molecule type" value="Genomic_DNA"/>
</dbReference>
<proteinExistence type="predicted"/>
<dbReference type="HOGENOM" id="CLU_2265355_0_0_1"/>
<dbReference type="Proteomes" id="UP000008063">
    <property type="component" value="Unassembled WGS sequence"/>
</dbReference>
<gene>
    <name evidence="1" type="ORF">SERLA73DRAFT_79725</name>
</gene>
<evidence type="ECO:0000313" key="1">
    <source>
        <dbReference type="EMBL" id="EGN92314.1"/>
    </source>
</evidence>
<keyword evidence="2" id="KW-1185">Reference proteome</keyword>
<protein>
    <submittedName>
        <fullName evidence="1">Uncharacterized protein</fullName>
    </submittedName>
</protein>
<dbReference type="AlphaFoldDB" id="F8QHD1"/>
<accession>F8QHD1</accession>
<sequence length="103" mass="11349">MSFPVRKACVIFVVGLTIGSPCTYFYIKRVFNCRIRLSLPVVDLTTSRSSGFVQTGSDARSVVGTFNDVSGHQININVYPTPNIPTPRVDVRVSDQEVEVAIQ</sequence>
<reference evidence="2" key="1">
    <citation type="journal article" date="2011" name="Science">
        <title>The plant cell wall-decomposing machinery underlies the functional diversity of forest fungi.</title>
        <authorList>
            <person name="Eastwood D.C."/>
            <person name="Floudas D."/>
            <person name="Binder M."/>
            <person name="Majcherczyk A."/>
            <person name="Schneider P."/>
            <person name="Aerts A."/>
            <person name="Asiegbu F.O."/>
            <person name="Baker S.E."/>
            <person name="Barry K."/>
            <person name="Bendiksby M."/>
            <person name="Blumentritt M."/>
            <person name="Coutinho P.M."/>
            <person name="Cullen D."/>
            <person name="de Vries R.P."/>
            <person name="Gathman A."/>
            <person name="Goodell B."/>
            <person name="Henrissat B."/>
            <person name="Ihrmark K."/>
            <person name="Kauserud H."/>
            <person name="Kohler A."/>
            <person name="LaButti K."/>
            <person name="Lapidus A."/>
            <person name="Lavin J.L."/>
            <person name="Lee Y.-H."/>
            <person name="Lindquist E."/>
            <person name="Lilly W."/>
            <person name="Lucas S."/>
            <person name="Morin E."/>
            <person name="Murat C."/>
            <person name="Oguiza J.A."/>
            <person name="Park J."/>
            <person name="Pisabarro A.G."/>
            <person name="Riley R."/>
            <person name="Rosling A."/>
            <person name="Salamov A."/>
            <person name="Schmidt O."/>
            <person name="Schmutz J."/>
            <person name="Skrede I."/>
            <person name="Stenlid J."/>
            <person name="Wiebenga A."/>
            <person name="Xie X."/>
            <person name="Kuees U."/>
            <person name="Hibbett D.S."/>
            <person name="Hoffmeister D."/>
            <person name="Hoegberg N."/>
            <person name="Martin F."/>
            <person name="Grigoriev I.V."/>
            <person name="Watkinson S.C."/>
        </authorList>
    </citation>
    <scope>NUCLEOTIDE SEQUENCE [LARGE SCALE GENOMIC DNA]</scope>
    <source>
        <strain evidence="2">strain S7.3</strain>
    </source>
</reference>
<organism evidence="2">
    <name type="scientific">Serpula lacrymans var. lacrymans (strain S7.3)</name>
    <name type="common">Dry rot fungus</name>
    <dbReference type="NCBI Taxonomy" id="936435"/>
    <lineage>
        <taxon>Eukaryota</taxon>
        <taxon>Fungi</taxon>
        <taxon>Dikarya</taxon>
        <taxon>Basidiomycota</taxon>
        <taxon>Agaricomycotina</taxon>
        <taxon>Agaricomycetes</taxon>
        <taxon>Agaricomycetidae</taxon>
        <taxon>Boletales</taxon>
        <taxon>Coniophorineae</taxon>
        <taxon>Serpulaceae</taxon>
        <taxon>Serpula</taxon>
    </lineage>
</organism>